<reference evidence="6 7" key="2">
    <citation type="submission" date="2017-04" db="EMBL/GenBank/DDBJ databases">
        <title>CpG methylation of centromeres and impact of large insertions on vertebrate speciation.</title>
        <authorList>
            <person name="Ichikawa K."/>
            <person name="Yoshimura J."/>
            <person name="Morishita S."/>
        </authorList>
    </citation>
    <scope>NUCLEOTIDE SEQUENCE</scope>
    <source>
        <strain evidence="6 7">HSOK</strain>
    </source>
</reference>
<dbReference type="GO" id="GO:0060337">
    <property type="term" value="P:type I interferon-mediated signaling pathway"/>
    <property type="evidence" value="ECO:0007669"/>
    <property type="project" value="UniProtKB-ARBA"/>
</dbReference>
<feature type="domain" description="Fibronectin type-III" evidence="5">
    <location>
        <begin position="147"/>
        <end position="250"/>
    </location>
</feature>
<protein>
    <recommendedName>
        <fullName evidence="5">Fibronectin type-III domain-containing protein</fullName>
    </recommendedName>
</protein>
<comment type="similarity">
    <text evidence="2">Belongs to the type II cytokine receptor family.</text>
</comment>
<organism evidence="6 7">
    <name type="scientific">Oryzias latipes</name>
    <name type="common">Japanese rice fish</name>
    <name type="synonym">Japanese killifish</name>
    <dbReference type="NCBI Taxonomy" id="8090"/>
    <lineage>
        <taxon>Eukaryota</taxon>
        <taxon>Metazoa</taxon>
        <taxon>Chordata</taxon>
        <taxon>Craniata</taxon>
        <taxon>Vertebrata</taxon>
        <taxon>Euteleostomi</taxon>
        <taxon>Actinopterygii</taxon>
        <taxon>Neopterygii</taxon>
        <taxon>Teleostei</taxon>
        <taxon>Neoteleostei</taxon>
        <taxon>Acanthomorphata</taxon>
        <taxon>Ovalentaria</taxon>
        <taxon>Atherinomorphae</taxon>
        <taxon>Beloniformes</taxon>
        <taxon>Adrianichthyidae</taxon>
        <taxon>Oryziinae</taxon>
        <taxon>Oryzias</taxon>
    </lineage>
</organism>
<evidence type="ECO:0000256" key="4">
    <source>
        <dbReference type="ARBA" id="ARBA00062229"/>
    </source>
</evidence>
<dbReference type="PANTHER" id="PTHR20859">
    <property type="entry name" value="INTERFERON/INTERLEUKIN RECEPTOR"/>
    <property type="match status" value="1"/>
</dbReference>
<sequence length="377" mass="42769">MVQSRTCLCQKRLCSPNDELRTASLLSALGLYIRHCGHRLHSPINLTMVAINTNYTLRWNYKRGAALPNQVTFTTEFISKYRLKSKKKPPVWTTACKESPEHSCELPSFDLHYLVIYKLRVRASVNGNHSAWAFKEFCPDKDTGIGPPSSVKLTLAGYSLEVSIVDPLTSTNSSMKDYMTDLSYNIRYWERHEDEEALIIKTISTNSNVVALSDLKPLAWYCVRVQSYTKYYNRSSSFTSPLCMKNDGETFIQLLLCFNSLKLLLFSEGCDLSVKQRKQSSAFFRLPQSRRDSTGGRSPQLITMSIESEQLCDNMTVCPKSSELETLSLLKESAAPPLGLNPDSRSLEVLQIFLKRRKVLSFSLASVQLNDHKDLKD</sequence>
<dbReference type="Ensembl" id="ENSORLT00015002513.1">
    <property type="protein sequence ID" value="ENSORLP00015007445.1"/>
    <property type="gene ID" value="ENSORLG00015008277.1"/>
</dbReference>
<reference evidence="6" key="4">
    <citation type="submission" date="2025-09" db="UniProtKB">
        <authorList>
            <consortium name="Ensembl"/>
        </authorList>
    </citation>
    <scope>IDENTIFICATION</scope>
    <source>
        <strain evidence="6">HSOK</strain>
    </source>
</reference>
<dbReference type="FunFam" id="2.60.40.10:FF:002256">
    <property type="entry name" value="Interferon alpha/beta receptor 1a"/>
    <property type="match status" value="1"/>
</dbReference>
<comment type="subunit">
    <text evidence="4">Heterodimer with IFNAR2; forming the receptor for type I interferon.</text>
</comment>
<dbReference type="SUPFAM" id="SSF49265">
    <property type="entry name" value="Fibronectin type III"/>
    <property type="match status" value="2"/>
</dbReference>
<dbReference type="InterPro" id="IPR003961">
    <property type="entry name" value="FN3_dom"/>
</dbReference>
<comment type="subcellular location">
    <subcellularLocation>
        <location evidence="1">Cell membrane</location>
        <topology evidence="1">Single-pass membrane protein</topology>
    </subcellularLocation>
</comment>
<evidence type="ECO:0000256" key="1">
    <source>
        <dbReference type="ARBA" id="ARBA00004162"/>
    </source>
</evidence>
<evidence type="ECO:0000256" key="2">
    <source>
        <dbReference type="ARBA" id="ARBA00005399"/>
    </source>
</evidence>
<evidence type="ECO:0000256" key="3">
    <source>
        <dbReference type="ARBA" id="ARBA00053309"/>
    </source>
</evidence>
<reference evidence="6" key="3">
    <citation type="submission" date="2025-08" db="UniProtKB">
        <authorList>
            <consortium name="Ensembl"/>
        </authorList>
    </citation>
    <scope>IDENTIFICATION</scope>
    <source>
        <strain evidence="6">HSOK</strain>
    </source>
</reference>
<dbReference type="Gene3D" id="2.60.40.10">
    <property type="entry name" value="Immunoglobulins"/>
    <property type="match status" value="2"/>
</dbReference>
<accession>A0A3P9HI27</accession>
<comment type="function">
    <text evidence="3">Together with IFNAR2, forms the heterodimeric receptor for type I interferons (including interferons alpha, beta, epsilon, omega and kappa). Type I interferon binding activates the JAK-STAT signaling cascade, resulting in transcriptional activation or repression of interferon-regulated genes that encode the effectors of the interferon response. Mechanistically, type I interferon-binding brings the IFNAR1 and IFNAR2 subunits into close proximity with one another, driving their associated Janus kinases (JAKs) (TYK2 bound to IFNAR1 and JAK1 bound to IFNAR2) to cross-phosphorylate one another. The activated kinases phosphorylate specific tyrosine residues on the intracellular domains of IFNAR1 and IFNAR2, forming docking sites for the STAT transcription factors. STAT proteins are then phosphorylated by the JAKs, promoting their translocation into the nucleus to regulate expression of interferon-regulated genes.</text>
</comment>
<reference key="1">
    <citation type="journal article" date="2007" name="Nature">
        <title>The medaka draft genome and insights into vertebrate genome evolution.</title>
        <authorList>
            <person name="Kasahara M."/>
            <person name="Naruse K."/>
            <person name="Sasaki S."/>
            <person name="Nakatani Y."/>
            <person name="Qu W."/>
            <person name="Ahsan B."/>
            <person name="Yamada T."/>
            <person name="Nagayasu Y."/>
            <person name="Doi K."/>
            <person name="Kasai Y."/>
            <person name="Jindo T."/>
            <person name="Kobayashi D."/>
            <person name="Shimada A."/>
            <person name="Toyoda A."/>
            <person name="Kuroki Y."/>
            <person name="Fujiyama A."/>
            <person name="Sasaki T."/>
            <person name="Shimizu A."/>
            <person name="Asakawa S."/>
            <person name="Shimizu N."/>
            <person name="Hashimoto S."/>
            <person name="Yang J."/>
            <person name="Lee Y."/>
            <person name="Matsushima K."/>
            <person name="Sugano S."/>
            <person name="Sakaizumi M."/>
            <person name="Narita T."/>
            <person name="Ohishi K."/>
            <person name="Haga S."/>
            <person name="Ohta F."/>
            <person name="Nomoto H."/>
            <person name="Nogata K."/>
            <person name="Morishita T."/>
            <person name="Endo T."/>
            <person name="Shin-I T."/>
            <person name="Takeda H."/>
            <person name="Morishita S."/>
            <person name="Kohara Y."/>
        </authorList>
    </citation>
    <scope>NUCLEOTIDE SEQUENCE [LARGE SCALE GENOMIC DNA]</scope>
    <source>
        <strain>Hd-rR</strain>
    </source>
</reference>
<dbReference type="Proteomes" id="UP000265200">
    <property type="component" value="Chromosome 21"/>
</dbReference>
<dbReference type="InterPro" id="IPR050650">
    <property type="entry name" value="Type-II_Cytokine-TF_Rcpt"/>
</dbReference>
<evidence type="ECO:0000313" key="6">
    <source>
        <dbReference type="Ensembl" id="ENSORLP00015007445.1"/>
    </source>
</evidence>
<dbReference type="Pfam" id="PF01108">
    <property type="entry name" value="Tissue_fac"/>
    <property type="match status" value="1"/>
</dbReference>
<dbReference type="AlphaFoldDB" id="A0A3P9HI27"/>
<dbReference type="InterPro" id="IPR015373">
    <property type="entry name" value="Interferon/interleukin_rcp_dom"/>
</dbReference>
<evidence type="ECO:0000313" key="7">
    <source>
        <dbReference type="Proteomes" id="UP000265200"/>
    </source>
</evidence>
<dbReference type="PROSITE" id="PS50853">
    <property type="entry name" value="FN3"/>
    <property type="match status" value="1"/>
</dbReference>
<evidence type="ECO:0000259" key="5">
    <source>
        <dbReference type="PROSITE" id="PS50853"/>
    </source>
</evidence>
<proteinExistence type="inferred from homology"/>
<dbReference type="GO" id="GO:0005886">
    <property type="term" value="C:plasma membrane"/>
    <property type="evidence" value="ECO:0007669"/>
    <property type="project" value="UniProtKB-SubCell"/>
</dbReference>
<dbReference type="PANTHER" id="PTHR20859:SF85">
    <property type="entry name" value="INTERFERON ALPHA_BETA RECEPTOR 1 ISOFORM X1"/>
    <property type="match status" value="1"/>
</dbReference>
<dbReference type="InterPro" id="IPR013783">
    <property type="entry name" value="Ig-like_fold"/>
</dbReference>
<dbReference type="Pfam" id="PF09294">
    <property type="entry name" value="Interfer-bind"/>
    <property type="match status" value="1"/>
</dbReference>
<name>A0A3P9HI27_ORYLA</name>
<dbReference type="InterPro" id="IPR036116">
    <property type="entry name" value="FN3_sf"/>
</dbReference>